<dbReference type="Proteomes" id="UP001348805">
    <property type="component" value="Segment"/>
</dbReference>
<protein>
    <submittedName>
        <fullName evidence="1">Uncharacterized protein</fullName>
    </submittedName>
</protein>
<dbReference type="EMBL" id="OR769219">
    <property type="protein sequence ID" value="WQJ51602.1"/>
    <property type="molecule type" value="Genomic_DNA"/>
</dbReference>
<organism evidence="1 2">
    <name type="scientific">phage Lak_Megaphage_RVC_AP3_GC26</name>
    <dbReference type="NCBI Taxonomy" id="3109225"/>
    <lineage>
        <taxon>Viruses</taxon>
        <taxon>Duplodnaviria</taxon>
        <taxon>Heunggongvirae</taxon>
        <taxon>Uroviricota</taxon>
        <taxon>Caudoviricetes</taxon>
        <taxon>Caudoviricetes code 15 clade</taxon>
    </lineage>
</organism>
<keyword evidence="2" id="KW-1185">Reference proteome</keyword>
<reference evidence="1 2" key="1">
    <citation type="submission" date="2023-11" db="EMBL/GenBank/DDBJ databases">
        <authorList>
            <person name="Cook R."/>
            <person name="Crisci M."/>
            <person name="Pye H."/>
            <person name="Adriaenssens E."/>
            <person name="Santini J."/>
        </authorList>
    </citation>
    <scope>NUCLEOTIDE SEQUENCE [LARGE SCALE GENOMIC DNA]</scope>
    <source>
        <strain evidence="1">Lak_Megaphage_RVC_AP3_GC26</strain>
    </source>
</reference>
<accession>A0ABZ0Z0J6</accession>
<evidence type="ECO:0000313" key="2">
    <source>
        <dbReference type="Proteomes" id="UP001348805"/>
    </source>
</evidence>
<proteinExistence type="predicted"/>
<sequence>MLKIEDLHIGDKVRTNISDKDALIVKLESNAYINYQKNVNKEENKYNKALIPFLNDDNTYQGIMYNNITLKIEDQDMLIGTNISNIISVIKTDNNLNKSNNSLIKRFLSLFSRH</sequence>
<evidence type="ECO:0000313" key="1">
    <source>
        <dbReference type="EMBL" id="WQJ51602.1"/>
    </source>
</evidence>
<name>A0ABZ0Z0J6_9CAUD</name>